<dbReference type="RefSeq" id="WP_094984028.1">
    <property type="nucleotide sequence ID" value="NZ_NHNI01000001.1"/>
</dbReference>
<proteinExistence type="predicted"/>
<accession>A0A266QAI1</accession>
<organism evidence="1 2">
    <name type="scientific">Cellvibrio mixtus</name>
    <dbReference type="NCBI Taxonomy" id="39650"/>
    <lineage>
        <taxon>Bacteria</taxon>
        <taxon>Pseudomonadati</taxon>
        <taxon>Pseudomonadota</taxon>
        <taxon>Gammaproteobacteria</taxon>
        <taxon>Cellvibrionales</taxon>
        <taxon>Cellvibrionaceae</taxon>
        <taxon>Cellvibrio</taxon>
    </lineage>
</organism>
<dbReference type="EMBL" id="NHNI01000001">
    <property type="protein sequence ID" value="OZY86349.1"/>
    <property type="molecule type" value="Genomic_DNA"/>
</dbReference>
<protein>
    <submittedName>
        <fullName evidence="1">9-hexadecenoic acid cis-trans isomerase</fullName>
    </submittedName>
</protein>
<keyword evidence="2" id="KW-1185">Reference proteome</keyword>
<dbReference type="GO" id="GO:0016853">
    <property type="term" value="F:isomerase activity"/>
    <property type="evidence" value="ECO:0007669"/>
    <property type="project" value="UniProtKB-KW"/>
</dbReference>
<dbReference type="AlphaFoldDB" id="A0A266QAI1"/>
<reference evidence="2" key="1">
    <citation type="submission" date="2017-05" db="EMBL/GenBank/DDBJ databases">
        <authorList>
            <person name="Barney B.M."/>
        </authorList>
    </citation>
    <scope>NUCLEOTIDE SEQUENCE [LARGE SCALE GENOMIC DNA]</scope>
    <source>
        <strain evidence="2">PSBB022</strain>
    </source>
</reference>
<keyword evidence="1" id="KW-0413">Isomerase</keyword>
<sequence length="789" mass="89380">MSRLTHFGLTRSLQRALVIASLLVTIGCVSMGGSQWDQRYGKAVPREVATSPQKVSRNYYQHTKTIIEQRCVVCHGCYDAPCQLKMESYEGILRGANPTRVYDGSRLLGASLTRLFEDAQSTEAWRGKGFHPVINERGNSASANINAGVMAQLLALKQDNPLPEDALLSSAFNLDINSPQYCASIENLEQYTRKNPLLGMPYGLPGLSDQEYKVTMDWLKQGAAMGKAPELPRQIYTDIARWEAFLNGNTPKAQLVNRYIYEHLFLAQIDFASAPGVYFRLVRSSTPPGEPLQRISTARPFDDPKVNRVYYRLWQDPSSVVAKTHMPYRLDAARIAQWQTLFYASDYEVTQLPGYSSETASNPFVTFAQLPIDARYRFMLNEARFTIMNFIKGPVCRGQVALNVIQDHFWVFFYSPESQATDEDARFLAENSKHLQLPAGAGNTLLPLTNWLKYSELQKEYLAAKAKFISQKMAAEGGLVMHGIWDGDKGTNDNAALTIFRHADSASVHKGLIGQSPKTAWVIGYPLLERIHYLLVAGFDVYGNVSHQLLSRLYMDFLRIEGEMNFVELLPREAQQPTMQYWYRNAESNLQTYIDLYLKQVDLTNNIQYHTDAPQEELYLKLKQHLGKAGQSAHNLNTAKLPAAKLALYHRLQNTSGKAISFLPQTTLIELRGVGLFSLIHNSAYSNLSSLFGEDKRRIPAEDNLTLARGVIGAYPNSFLRIGPDELDEFIDRLQQIDSEQGYFALKERFGIRRTHPEFWAFSDRVHQLYKTAEPEEAALLDYNRLENR</sequence>
<dbReference type="InterPro" id="IPR010706">
    <property type="entry name" value="Fatty_acid_cis-trans_isomerase"/>
</dbReference>
<dbReference type="PROSITE" id="PS51257">
    <property type="entry name" value="PROKAR_LIPOPROTEIN"/>
    <property type="match status" value="1"/>
</dbReference>
<dbReference type="Pfam" id="PF06934">
    <property type="entry name" value="CTI"/>
    <property type="match status" value="1"/>
</dbReference>
<name>A0A266QAI1_9GAMM</name>
<comment type="caution">
    <text evidence="1">The sequence shown here is derived from an EMBL/GenBank/DDBJ whole genome shotgun (WGS) entry which is preliminary data.</text>
</comment>
<gene>
    <name evidence="1" type="ORF">CBP51_04795</name>
</gene>
<evidence type="ECO:0000313" key="2">
    <source>
        <dbReference type="Proteomes" id="UP000216101"/>
    </source>
</evidence>
<dbReference type="Proteomes" id="UP000216101">
    <property type="component" value="Unassembled WGS sequence"/>
</dbReference>
<evidence type="ECO:0000313" key="1">
    <source>
        <dbReference type="EMBL" id="OZY86349.1"/>
    </source>
</evidence>